<evidence type="ECO:0000313" key="4">
    <source>
        <dbReference type="Proteomes" id="UP000437065"/>
    </source>
</evidence>
<evidence type="ECO:0000256" key="1">
    <source>
        <dbReference type="SAM" id="MobiDB-lite"/>
    </source>
</evidence>
<organism evidence="3 4">
    <name type="scientific">Halobaculum saliterrae</name>
    <dbReference type="NCBI Taxonomy" id="2073113"/>
    <lineage>
        <taxon>Archaea</taxon>
        <taxon>Methanobacteriati</taxon>
        <taxon>Methanobacteriota</taxon>
        <taxon>Stenosarchaea group</taxon>
        <taxon>Halobacteria</taxon>
        <taxon>Halobacteriales</taxon>
        <taxon>Haloferacaceae</taxon>
        <taxon>Halobaculum</taxon>
    </lineage>
</organism>
<comment type="caution">
    <text evidence="3">The sequence shown here is derived from an EMBL/GenBank/DDBJ whole genome shotgun (WGS) entry which is preliminary data.</text>
</comment>
<feature type="transmembrane region" description="Helical" evidence="2">
    <location>
        <begin position="29"/>
        <end position="48"/>
    </location>
</feature>
<dbReference type="EMBL" id="WUUS01000001">
    <property type="protein sequence ID" value="MXR39796.1"/>
    <property type="molecule type" value="Genomic_DNA"/>
</dbReference>
<accession>A0A6B0SQD0</accession>
<gene>
    <name evidence="3" type="ORF">GRX01_00260</name>
</gene>
<reference evidence="3 4" key="1">
    <citation type="submission" date="2019-12" db="EMBL/GenBank/DDBJ databases">
        <title>Isolation and characterization of three novel carbon monoxide-oxidizing members of Halobacteria from salione crusts and soils.</title>
        <authorList>
            <person name="Myers M.R."/>
            <person name="King G.M."/>
        </authorList>
    </citation>
    <scope>NUCLEOTIDE SEQUENCE [LARGE SCALE GENOMIC DNA]</scope>
    <source>
        <strain evidence="3 4">WSA2</strain>
    </source>
</reference>
<evidence type="ECO:0000256" key="2">
    <source>
        <dbReference type="SAM" id="Phobius"/>
    </source>
</evidence>
<name>A0A6B0SQD0_9EURY</name>
<keyword evidence="2" id="KW-0812">Transmembrane</keyword>
<feature type="region of interest" description="Disordered" evidence="1">
    <location>
        <begin position="56"/>
        <end position="77"/>
    </location>
</feature>
<proteinExistence type="predicted"/>
<dbReference type="RefSeq" id="WP_159662249.1">
    <property type="nucleotide sequence ID" value="NZ_WUUS01000001.1"/>
</dbReference>
<keyword evidence="2" id="KW-0472">Membrane</keyword>
<keyword evidence="2" id="KW-1133">Transmembrane helix</keyword>
<dbReference type="AlphaFoldDB" id="A0A6B0SQD0"/>
<keyword evidence="4" id="KW-1185">Reference proteome</keyword>
<dbReference type="Proteomes" id="UP000437065">
    <property type="component" value="Unassembled WGS sequence"/>
</dbReference>
<sequence length="77" mass="8192">MDALRELAVRVVDLLSVLAGWVWRLVGALVALAAVVVAVGIGWLLVVVRLARAAPHLGGDDQEGGRDTTWLPPRRGT</sequence>
<evidence type="ECO:0000313" key="3">
    <source>
        <dbReference type="EMBL" id="MXR39796.1"/>
    </source>
</evidence>
<protein>
    <submittedName>
        <fullName evidence="3">Uncharacterized protein</fullName>
    </submittedName>
</protein>